<accession>A0ABQ1U0C5</accession>
<sequence>MKSNIPAYLITALATGFVSAAPFEQCPSKAFLIQGSPAQMYGVDLVSAKTTVLAASMDFSTETNNDSVNAVGFNYQDQYMYGFSKQAPKSVVRIGDDYVLQRLTVNGLPDTNFYVGDIHVNSETNQAIYYLYHPKFGLYGIDLTEEADEYQAQLVAGSANWNLAIYDFAFHPHSNLLYAVESNGDLYEINLDNQTPTFVANLDIAGDTGANGAGYFDVQGQFYFSNNRSGKIHKVDLSTSPVMGYTPTASVFTLGPTSNQNDGARCAIAEVKVTDNSIDFGDAPMPYKTSLAHSGARHLFDPNEDQSNLVYLGAVVDGENINTQADLQASPVDSSDDGVRFVTDFVAGSTSQIIVTAPNDNGYLYAWFDWDQNFQFDPDEITVSKYRLNQGDNSVLVDVPSDAVMGATWARFRVTDGSEANPITASGGVTGGEVEDYPVTTYGSLVYPSENGWVTLAYEDQWPFAGDYDFNDLVVNYRTTLIDKEGLAMGYKIEGELVGIGADFHNGFAVRLYQTIADDADKRILRNQIDSSSINLTINGETQSHSILEQGVEDAIFIIMPDTWDFTEKQSSCSYFRTETGCDTNSKVSFSLTVSLQSGVTTIEAPKYTLDPFIFAAQDHYHGEFLVGQNPRGWEVHIKNQQPTEKFNAQLFSINGSDDASNSAQSYYFQTETGLPWAMEIGSAWAHPKESIDITHAYGDFRAFAESAGRDKPLWFNNAKLANVILRGE</sequence>
<dbReference type="SUPFAM" id="SSF50969">
    <property type="entry name" value="YVTN repeat-like/Quinoprotein amine dehydrogenase"/>
    <property type="match status" value="1"/>
</dbReference>
<keyword evidence="6" id="KW-1185">Reference proteome</keyword>
<evidence type="ECO:0000259" key="3">
    <source>
        <dbReference type="Pfam" id="PF20009"/>
    </source>
</evidence>
<dbReference type="InterPro" id="IPR032295">
    <property type="entry name" value="DUF4842"/>
</dbReference>
<dbReference type="InterPro" id="IPR011044">
    <property type="entry name" value="Quino_amine_DH_bsu"/>
</dbReference>
<dbReference type="Pfam" id="PF20009">
    <property type="entry name" value="GEVED"/>
    <property type="match status" value="1"/>
</dbReference>
<evidence type="ECO:0000256" key="1">
    <source>
        <dbReference type="SAM" id="SignalP"/>
    </source>
</evidence>
<gene>
    <name evidence="5" type="ORF">GCM10008027_35740</name>
</gene>
<evidence type="ECO:0000259" key="2">
    <source>
        <dbReference type="Pfam" id="PF16130"/>
    </source>
</evidence>
<dbReference type="EMBL" id="BMIT01000018">
    <property type="protein sequence ID" value="GGF07713.1"/>
    <property type="molecule type" value="Genomic_DNA"/>
</dbReference>
<proteinExistence type="predicted"/>
<dbReference type="Proteomes" id="UP000638462">
    <property type="component" value="Unassembled WGS sequence"/>
</dbReference>
<feature type="domain" description="DUF4842" evidence="2">
    <location>
        <begin position="491"/>
        <end position="716"/>
    </location>
</feature>
<evidence type="ECO:0000313" key="6">
    <source>
        <dbReference type="Proteomes" id="UP000638462"/>
    </source>
</evidence>
<dbReference type="InterPro" id="IPR045474">
    <property type="entry name" value="GEVED"/>
</dbReference>
<dbReference type="Pfam" id="PF16130">
    <property type="entry name" value="DUF4842"/>
    <property type="match status" value="1"/>
</dbReference>
<feature type="domain" description="GEVED" evidence="3">
    <location>
        <begin position="363"/>
        <end position="440"/>
    </location>
</feature>
<dbReference type="Gene3D" id="2.120.10.30">
    <property type="entry name" value="TolB, C-terminal domain"/>
    <property type="match status" value="1"/>
</dbReference>
<dbReference type="RefSeq" id="WP_188730758.1">
    <property type="nucleotide sequence ID" value="NZ_BMIT01000018.1"/>
</dbReference>
<feature type="chain" id="PRO_5045518979" evidence="1">
    <location>
        <begin position="21"/>
        <end position="729"/>
    </location>
</feature>
<comment type="caution">
    <text evidence="5">The sequence shown here is derived from an EMBL/GenBank/DDBJ whole genome shotgun (WGS) entry which is preliminary data.</text>
</comment>
<evidence type="ECO:0000313" key="5">
    <source>
        <dbReference type="EMBL" id="GGF07713.1"/>
    </source>
</evidence>
<dbReference type="InterPro" id="IPR011042">
    <property type="entry name" value="6-blade_b-propeller_TolB-like"/>
</dbReference>
<keyword evidence="1" id="KW-0732">Signal</keyword>
<evidence type="ECO:0000259" key="4">
    <source>
        <dbReference type="Pfam" id="PF21959"/>
    </source>
</evidence>
<feature type="signal peptide" evidence="1">
    <location>
        <begin position="1"/>
        <end position="20"/>
    </location>
</feature>
<organism evidence="5 6">
    <name type="scientific">Pseudoalteromonas gelatinilytica</name>
    <dbReference type="NCBI Taxonomy" id="1703256"/>
    <lineage>
        <taxon>Bacteria</taxon>
        <taxon>Pseudomonadati</taxon>
        <taxon>Pseudomonadota</taxon>
        <taxon>Gammaproteobacteria</taxon>
        <taxon>Alteromonadales</taxon>
        <taxon>Pseudoalteromonadaceae</taxon>
        <taxon>Pseudoalteromonas</taxon>
    </lineage>
</organism>
<dbReference type="InterPro" id="IPR031025">
    <property type="entry name" value="LruC_dom"/>
</dbReference>
<protein>
    <submittedName>
        <fullName evidence="5">LruC domain-containing protein</fullName>
    </submittedName>
</protein>
<name>A0ABQ1U0C5_9GAMM</name>
<dbReference type="Pfam" id="PF21959">
    <property type="entry name" value="DUF6923"/>
    <property type="match status" value="1"/>
</dbReference>
<dbReference type="NCBIfam" id="TIGR04456">
    <property type="entry name" value="LruC_dom"/>
    <property type="match status" value="1"/>
</dbReference>
<dbReference type="InterPro" id="IPR054215">
    <property type="entry name" value="DUF6923"/>
</dbReference>
<feature type="domain" description="DUF6923" evidence="4">
    <location>
        <begin position="43"/>
        <end position="267"/>
    </location>
</feature>
<reference evidence="6" key="1">
    <citation type="journal article" date="2019" name="Int. J. Syst. Evol. Microbiol.">
        <title>The Global Catalogue of Microorganisms (GCM) 10K type strain sequencing project: providing services to taxonomists for standard genome sequencing and annotation.</title>
        <authorList>
            <consortium name="The Broad Institute Genomics Platform"/>
            <consortium name="The Broad Institute Genome Sequencing Center for Infectious Disease"/>
            <person name="Wu L."/>
            <person name="Ma J."/>
        </authorList>
    </citation>
    <scope>NUCLEOTIDE SEQUENCE [LARGE SCALE GENOMIC DNA]</scope>
    <source>
        <strain evidence="6">CGMCC 1.15394</strain>
    </source>
</reference>